<name>A0A8X6MVN7_NEPPI</name>
<evidence type="ECO:0000313" key="2">
    <source>
        <dbReference type="Proteomes" id="UP000887013"/>
    </source>
</evidence>
<dbReference type="AlphaFoldDB" id="A0A8X6MVN7"/>
<dbReference type="EMBL" id="BMAW01051414">
    <property type="protein sequence ID" value="GFS80374.1"/>
    <property type="molecule type" value="Genomic_DNA"/>
</dbReference>
<accession>A0A8X6MVN7</accession>
<evidence type="ECO:0000313" key="1">
    <source>
        <dbReference type="EMBL" id="GFS80374.1"/>
    </source>
</evidence>
<organism evidence="1 2">
    <name type="scientific">Nephila pilipes</name>
    <name type="common">Giant wood spider</name>
    <name type="synonym">Nephila maculata</name>
    <dbReference type="NCBI Taxonomy" id="299642"/>
    <lineage>
        <taxon>Eukaryota</taxon>
        <taxon>Metazoa</taxon>
        <taxon>Ecdysozoa</taxon>
        <taxon>Arthropoda</taxon>
        <taxon>Chelicerata</taxon>
        <taxon>Arachnida</taxon>
        <taxon>Araneae</taxon>
        <taxon>Araneomorphae</taxon>
        <taxon>Entelegynae</taxon>
        <taxon>Araneoidea</taxon>
        <taxon>Nephilidae</taxon>
        <taxon>Nephila</taxon>
    </lineage>
</organism>
<proteinExistence type="predicted"/>
<sequence length="70" mass="7920">MRCHIVLLESSKLSESTQTVTGYHANYTRPYKGLYSPLLTCEVHGFMGSSLHPYKSINSIQMKTPFVKPD</sequence>
<reference evidence="1" key="1">
    <citation type="submission" date="2020-08" db="EMBL/GenBank/DDBJ databases">
        <title>Multicomponent nature underlies the extraordinary mechanical properties of spider dragline silk.</title>
        <authorList>
            <person name="Kono N."/>
            <person name="Nakamura H."/>
            <person name="Mori M."/>
            <person name="Yoshida Y."/>
            <person name="Ohtoshi R."/>
            <person name="Malay A.D."/>
            <person name="Moran D.A.P."/>
            <person name="Tomita M."/>
            <person name="Numata K."/>
            <person name="Arakawa K."/>
        </authorList>
    </citation>
    <scope>NUCLEOTIDE SEQUENCE</scope>
</reference>
<keyword evidence="2" id="KW-1185">Reference proteome</keyword>
<gene>
    <name evidence="1" type="ORF">NPIL_313191</name>
</gene>
<comment type="caution">
    <text evidence="1">The sequence shown here is derived from an EMBL/GenBank/DDBJ whole genome shotgun (WGS) entry which is preliminary data.</text>
</comment>
<protein>
    <submittedName>
        <fullName evidence="1">Uncharacterized protein</fullName>
    </submittedName>
</protein>
<dbReference type="Proteomes" id="UP000887013">
    <property type="component" value="Unassembled WGS sequence"/>
</dbReference>
<feature type="non-terminal residue" evidence="1">
    <location>
        <position position="1"/>
    </location>
</feature>